<evidence type="ECO:0000256" key="1">
    <source>
        <dbReference type="ARBA" id="ARBA00004651"/>
    </source>
</evidence>
<feature type="transmembrane region" description="Helical" evidence="13">
    <location>
        <begin position="188"/>
        <end position="214"/>
    </location>
</feature>
<keyword evidence="15" id="KW-1185">Reference proteome</keyword>
<feature type="transmembrane region" description="Helical" evidence="13">
    <location>
        <begin position="252"/>
        <end position="271"/>
    </location>
</feature>
<evidence type="ECO:0000256" key="5">
    <source>
        <dbReference type="ARBA" id="ARBA00022692"/>
    </source>
</evidence>
<feature type="binding site" description="M2 metal binding site" evidence="13">
    <location>
        <position position="199"/>
    </location>
    <ligand>
        <name>Fe(2+)</name>
        <dbReference type="ChEBI" id="CHEBI:29033"/>
    </ligand>
</feature>
<feature type="transmembrane region" description="Helical" evidence="13">
    <location>
        <begin position="126"/>
        <end position="149"/>
    </location>
</feature>
<feature type="binding site" description="M1 metal binding site" evidence="13">
    <location>
        <position position="166"/>
    </location>
    <ligand>
        <name>Zn(2+)</name>
        <dbReference type="ChEBI" id="CHEBI:29105"/>
    </ligand>
</feature>
<evidence type="ECO:0000313" key="15">
    <source>
        <dbReference type="Proteomes" id="UP000285794"/>
    </source>
</evidence>
<dbReference type="InterPro" id="IPR023498">
    <property type="entry name" value="Zn_transptr_ZupT"/>
</dbReference>
<feature type="binding site" description="M2 metal binding site" evidence="13">
    <location>
        <position position="141"/>
    </location>
    <ligand>
        <name>Fe(2+)</name>
        <dbReference type="ChEBI" id="CHEBI:29033"/>
    </ligand>
</feature>
<keyword evidence="7 13" id="KW-0862">Zinc</keyword>
<gene>
    <name evidence="13" type="primary">zupT</name>
    <name evidence="14" type="ORF">DWB61_16640</name>
</gene>
<keyword evidence="11 13" id="KW-0406">Ion transport</keyword>
<evidence type="ECO:0000256" key="6">
    <source>
        <dbReference type="ARBA" id="ARBA00022723"/>
    </source>
</evidence>
<feature type="binding site" description="M2 metal binding site" evidence="13">
    <location>
        <position position="138"/>
    </location>
    <ligand>
        <name>Fe(2+)</name>
        <dbReference type="ChEBI" id="CHEBI:29033"/>
    </ligand>
</feature>
<dbReference type="GO" id="GO:0005385">
    <property type="term" value="F:zinc ion transmembrane transporter activity"/>
    <property type="evidence" value="ECO:0007669"/>
    <property type="project" value="UniProtKB-UniRule"/>
</dbReference>
<evidence type="ECO:0000256" key="12">
    <source>
        <dbReference type="ARBA" id="ARBA00023136"/>
    </source>
</evidence>
<keyword evidence="10" id="KW-0408">Iron</keyword>
<comment type="similarity">
    <text evidence="2 13">Belongs to the ZIP transporter (TC 2.A.5) family. ZupT subfamily.</text>
</comment>
<feature type="binding site" description="M2 metal binding site" evidence="13">
    <location>
        <position position="167"/>
    </location>
    <ligand>
        <name>Fe(2+)</name>
        <dbReference type="ChEBI" id="CHEBI:29033"/>
    </ligand>
</feature>
<evidence type="ECO:0000256" key="9">
    <source>
        <dbReference type="ARBA" id="ARBA00022989"/>
    </source>
</evidence>
<evidence type="ECO:0000256" key="4">
    <source>
        <dbReference type="ARBA" id="ARBA00022475"/>
    </source>
</evidence>
<evidence type="ECO:0000256" key="13">
    <source>
        <dbReference type="HAMAP-Rule" id="MF_00548"/>
    </source>
</evidence>
<dbReference type="HAMAP" id="MF_00548">
    <property type="entry name" value="ZupT"/>
    <property type="match status" value="1"/>
</dbReference>
<keyword evidence="5 13" id="KW-0812">Transmembrane</keyword>
<name>A0A425XWY8_9BACT</name>
<evidence type="ECO:0000313" key="14">
    <source>
        <dbReference type="EMBL" id="RRG19148.1"/>
    </source>
</evidence>
<feature type="transmembrane region" description="Helical" evidence="13">
    <location>
        <begin position="76"/>
        <end position="94"/>
    </location>
</feature>
<evidence type="ECO:0000256" key="7">
    <source>
        <dbReference type="ARBA" id="ARBA00022833"/>
    </source>
</evidence>
<accession>A0A425XWY8</accession>
<keyword evidence="6" id="KW-0479">Metal-binding</keyword>
<feature type="transmembrane region" description="Helical" evidence="13">
    <location>
        <begin position="220"/>
        <end position="240"/>
    </location>
</feature>
<comment type="subcellular location">
    <subcellularLocation>
        <location evidence="1 13">Cell membrane</location>
        <topology evidence="1 13">Multi-pass membrane protein</topology>
    </subcellularLocation>
</comment>
<keyword evidence="12 13" id="KW-0472">Membrane</keyword>
<feature type="transmembrane region" description="Helical" evidence="13">
    <location>
        <begin position="155"/>
        <end position="181"/>
    </location>
</feature>
<comment type="caution">
    <text evidence="14">The sequence shown here is derived from an EMBL/GenBank/DDBJ whole genome shotgun (WGS) entry which is preliminary data.</text>
</comment>
<dbReference type="OrthoDB" id="9787346at2"/>
<dbReference type="PANTHER" id="PTHR11040">
    <property type="entry name" value="ZINC/IRON TRANSPORTER"/>
    <property type="match status" value="1"/>
</dbReference>
<dbReference type="Pfam" id="PF02535">
    <property type="entry name" value="Zip"/>
    <property type="match status" value="1"/>
</dbReference>
<comment type="catalytic activity">
    <reaction evidence="13">
        <text>Zn(2+)(in) = Zn(2+)(out)</text>
        <dbReference type="Rhea" id="RHEA:29351"/>
        <dbReference type="ChEBI" id="CHEBI:29105"/>
    </reaction>
</comment>
<dbReference type="GO" id="GO:0005886">
    <property type="term" value="C:plasma membrane"/>
    <property type="evidence" value="ECO:0007669"/>
    <property type="project" value="UniProtKB-SubCell"/>
</dbReference>
<keyword evidence="9 13" id="KW-1133">Transmembrane helix</keyword>
<keyword evidence="4 13" id="KW-1003">Cell membrane</keyword>
<comment type="function">
    <text evidence="13">Mediates zinc uptake. May also transport other divalent cations.</text>
</comment>
<dbReference type="PANTHER" id="PTHR11040:SF205">
    <property type="entry name" value="ZINC TRANSPORTER ZUPT"/>
    <property type="match status" value="1"/>
</dbReference>
<sequence>MEFDYSTLAFAFGLTLFAGLSTGIGSAIAFFAKRTNTKFLSLSLGFSAGVMIYVSFVEILQKAKDALVSAHGEVNGTIYTVLSFFGGILFIAIIDKLIPSYENPHEVKKIEDLDEKKAKDKKLMRMGMFSALAIGIHNFPEGLATFAAALADPTIAIPIAVAIAIHNIPEGIAVSVPIFYATGSRKKAFLYSFLSGLAEPVGALIGFVLIYSFLGLNDTIFGSLFGGVAGIMVFISLDELLPTAEEYGEHHIAIYGLIAGMAVMAASLLLFL</sequence>
<keyword evidence="8 13" id="KW-0864">Zinc transport</keyword>
<feature type="transmembrane region" description="Helical" evidence="13">
    <location>
        <begin position="39"/>
        <end position="56"/>
    </location>
</feature>
<feature type="binding site" description="M2 metal binding site" evidence="13">
    <location>
        <position position="170"/>
    </location>
    <ligand>
        <name>Fe(2+)</name>
        <dbReference type="ChEBI" id="CHEBI:29033"/>
    </ligand>
</feature>
<feature type="binding site" description="M1 metal binding site" evidence="13">
    <location>
        <position position="141"/>
    </location>
    <ligand>
        <name>Zn(2+)</name>
        <dbReference type="ChEBI" id="CHEBI:29105"/>
    </ligand>
</feature>
<dbReference type="GO" id="GO:0046872">
    <property type="term" value="F:metal ion binding"/>
    <property type="evidence" value="ECO:0007669"/>
    <property type="project" value="UniProtKB-KW"/>
</dbReference>
<dbReference type="AlphaFoldDB" id="A0A425XWY8"/>
<dbReference type="InterPro" id="IPR003689">
    <property type="entry name" value="ZIP"/>
</dbReference>
<evidence type="ECO:0000256" key="10">
    <source>
        <dbReference type="ARBA" id="ARBA00023004"/>
    </source>
</evidence>
<keyword evidence="3 13" id="KW-0813">Transport</keyword>
<protein>
    <recommendedName>
        <fullName evidence="13">Zinc transporter ZupT</fullName>
    </recommendedName>
</protein>
<dbReference type="Proteomes" id="UP000285794">
    <property type="component" value="Unassembled WGS sequence"/>
</dbReference>
<dbReference type="RefSeq" id="WP_125032036.1">
    <property type="nucleotide sequence ID" value="NZ_JAPXVP010000022.1"/>
</dbReference>
<dbReference type="NCBIfam" id="NF003243">
    <property type="entry name" value="PRK04201.1"/>
    <property type="match status" value="1"/>
</dbReference>
<proteinExistence type="inferred from homology"/>
<organism evidence="14 15">
    <name type="scientific">Ancylomarina euxinus</name>
    <dbReference type="NCBI Taxonomy" id="2283627"/>
    <lineage>
        <taxon>Bacteria</taxon>
        <taxon>Pseudomonadati</taxon>
        <taxon>Bacteroidota</taxon>
        <taxon>Bacteroidia</taxon>
        <taxon>Marinilabiliales</taxon>
        <taxon>Marinifilaceae</taxon>
        <taxon>Ancylomarina</taxon>
    </lineage>
</organism>
<evidence type="ECO:0000256" key="8">
    <source>
        <dbReference type="ARBA" id="ARBA00022906"/>
    </source>
</evidence>
<reference evidence="14 15" key="1">
    <citation type="submission" date="2018-07" db="EMBL/GenBank/DDBJ databases">
        <title>Draft genome sequence of Ancylomarina sp. M1P.</title>
        <authorList>
            <person name="Yadav S."/>
            <person name="Villanueva L."/>
            <person name="Damste J.S.S."/>
        </authorList>
    </citation>
    <scope>NUCLEOTIDE SEQUENCE [LARGE SCALE GENOMIC DNA]</scope>
    <source>
        <strain evidence="14 15">M1P</strain>
    </source>
</reference>
<evidence type="ECO:0000256" key="11">
    <source>
        <dbReference type="ARBA" id="ARBA00023065"/>
    </source>
</evidence>
<evidence type="ECO:0000256" key="2">
    <source>
        <dbReference type="ARBA" id="ARBA00009703"/>
    </source>
</evidence>
<feature type="binding site" description="M1 metal binding site" evidence="13">
    <location>
        <position position="170"/>
    </location>
    <ligand>
        <name>Zn(2+)</name>
        <dbReference type="ChEBI" id="CHEBI:29105"/>
    </ligand>
</feature>
<evidence type="ECO:0000256" key="3">
    <source>
        <dbReference type="ARBA" id="ARBA00022448"/>
    </source>
</evidence>
<dbReference type="EMBL" id="QQWG01000025">
    <property type="protein sequence ID" value="RRG19148.1"/>
    <property type="molecule type" value="Genomic_DNA"/>
</dbReference>
<feature type="transmembrane region" description="Helical" evidence="13">
    <location>
        <begin position="6"/>
        <end position="32"/>
    </location>
</feature>